<sequence>MAVAYGFKSLSIRALDKNRQPSTTAPIHVIKGDPEKGAPVTMELTGLTKEAVKVFGGNIEYFVVRKGVGAVAANFGLLDLPTKIEQEIYGYEIVKEGIDGIGNNTEAPFVAAFCESEDMKGEPVAYAILAGTLTTDGFSIATKTDEDFTPEPGETVMSAVSRKVTVETEEKEFHVMRAFGSASVEELRTIVLGAPLTGGE</sequence>
<accession>A0A917N3P6</accession>
<keyword evidence="2" id="KW-1185">Reference proteome</keyword>
<dbReference type="AlphaFoldDB" id="A0A917N3P6"/>
<dbReference type="Proteomes" id="UP000622610">
    <property type="component" value="Unassembled WGS sequence"/>
</dbReference>
<organism evidence="1 2">
    <name type="scientific">Enterococcus alcedinis</name>
    <dbReference type="NCBI Taxonomy" id="1274384"/>
    <lineage>
        <taxon>Bacteria</taxon>
        <taxon>Bacillati</taxon>
        <taxon>Bacillota</taxon>
        <taxon>Bacilli</taxon>
        <taxon>Lactobacillales</taxon>
        <taxon>Enterococcaceae</taxon>
        <taxon>Enterococcus</taxon>
    </lineage>
</organism>
<protein>
    <recommendedName>
        <fullName evidence="3">Phage tail protein</fullName>
    </recommendedName>
</protein>
<dbReference type="InterPro" id="IPR006724">
    <property type="entry name" value="Phage_TTP"/>
</dbReference>
<evidence type="ECO:0000313" key="1">
    <source>
        <dbReference type="EMBL" id="GGI64743.1"/>
    </source>
</evidence>
<dbReference type="RefSeq" id="WP_188366576.1">
    <property type="nucleotide sequence ID" value="NZ_BMDT01000001.1"/>
</dbReference>
<evidence type="ECO:0008006" key="3">
    <source>
        <dbReference type="Google" id="ProtNLM"/>
    </source>
</evidence>
<dbReference type="EMBL" id="BMDT01000001">
    <property type="protein sequence ID" value="GGI64743.1"/>
    <property type="molecule type" value="Genomic_DNA"/>
</dbReference>
<name>A0A917N3P6_9ENTE</name>
<dbReference type="Pfam" id="PF04630">
    <property type="entry name" value="Phage_TTP_1"/>
    <property type="match status" value="1"/>
</dbReference>
<evidence type="ECO:0000313" key="2">
    <source>
        <dbReference type="Proteomes" id="UP000622610"/>
    </source>
</evidence>
<gene>
    <name evidence="1" type="ORF">GCM10011482_03970</name>
</gene>
<proteinExistence type="predicted"/>
<reference evidence="1" key="1">
    <citation type="journal article" date="2014" name="Int. J. Syst. Evol. Microbiol.">
        <title>Complete genome sequence of Corynebacterium casei LMG S-19264T (=DSM 44701T), isolated from a smear-ripened cheese.</title>
        <authorList>
            <consortium name="US DOE Joint Genome Institute (JGI-PGF)"/>
            <person name="Walter F."/>
            <person name="Albersmeier A."/>
            <person name="Kalinowski J."/>
            <person name="Ruckert C."/>
        </authorList>
    </citation>
    <scope>NUCLEOTIDE SEQUENCE</scope>
    <source>
        <strain evidence="1">CCM 8433</strain>
    </source>
</reference>
<comment type="caution">
    <text evidence="1">The sequence shown here is derived from an EMBL/GenBank/DDBJ whole genome shotgun (WGS) entry which is preliminary data.</text>
</comment>
<reference evidence="1" key="2">
    <citation type="submission" date="2020-09" db="EMBL/GenBank/DDBJ databases">
        <authorList>
            <person name="Sun Q."/>
            <person name="Sedlacek I."/>
        </authorList>
    </citation>
    <scope>NUCLEOTIDE SEQUENCE</scope>
    <source>
        <strain evidence="1">CCM 8433</strain>
    </source>
</reference>